<gene>
    <name evidence="3" type="ORF">COC19_08525</name>
</gene>
<dbReference type="PANTHER" id="PTHR42954:SF2">
    <property type="entry name" value="FE(2+) TRANSPORT PROTEIN A"/>
    <property type="match status" value="1"/>
</dbReference>
<dbReference type="InterPro" id="IPR038157">
    <property type="entry name" value="FeoA_core_dom"/>
</dbReference>
<name>A0A2A4MER8_9GAMM</name>
<dbReference type="SUPFAM" id="SSF50037">
    <property type="entry name" value="C-terminal domain of transcriptional repressors"/>
    <property type="match status" value="1"/>
</dbReference>
<comment type="caution">
    <text evidence="3">The sequence shown here is derived from an EMBL/GenBank/DDBJ whole genome shotgun (WGS) entry which is preliminary data.</text>
</comment>
<accession>A0A2A4MER8</accession>
<dbReference type="Pfam" id="PF04023">
    <property type="entry name" value="FeoA"/>
    <property type="match status" value="1"/>
</dbReference>
<dbReference type="SMART" id="SM00899">
    <property type="entry name" value="FeoA"/>
    <property type="match status" value="1"/>
</dbReference>
<organism evidence="3 4">
    <name type="scientific">SAR86 cluster bacterium</name>
    <dbReference type="NCBI Taxonomy" id="2030880"/>
    <lineage>
        <taxon>Bacteria</taxon>
        <taxon>Pseudomonadati</taxon>
        <taxon>Pseudomonadota</taxon>
        <taxon>Gammaproteobacteria</taxon>
        <taxon>SAR86 cluster</taxon>
    </lineage>
</organism>
<evidence type="ECO:0000256" key="1">
    <source>
        <dbReference type="ARBA" id="ARBA00023004"/>
    </source>
</evidence>
<dbReference type="InterPro" id="IPR052713">
    <property type="entry name" value="FeoA"/>
</dbReference>
<dbReference type="GO" id="GO:0046914">
    <property type="term" value="F:transition metal ion binding"/>
    <property type="evidence" value="ECO:0007669"/>
    <property type="project" value="InterPro"/>
</dbReference>
<sequence>MSNSTLAQALPGEKHIVLNIAPEQAALKSRLYALGLIPGSQVEVLRFAPLGDPMQIKVGGCFISIRKAEAEIISLEQQES</sequence>
<dbReference type="InterPro" id="IPR007167">
    <property type="entry name" value="Fe-transptr_FeoA-like"/>
</dbReference>
<proteinExistence type="predicted"/>
<dbReference type="AlphaFoldDB" id="A0A2A4MER8"/>
<dbReference type="Gene3D" id="2.30.30.90">
    <property type="match status" value="1"/>
</dbReference>
<reference evidence="4" key="1">
    <citation type="submission" date="2017-08" db="EMBL/GenBank/DDBJ databases">
        <title>A dynamic microbial community with high functional redundancy inhabits the cold, oxic subseafloor aquifer.</title>
        <authorList>
            <person name="Tully B.J."/>
            <person name="Wheat C.G."/>
            <person name="Glazer B.T."/>
            <person name="Huber J.A."/>
        </authorList>
    </citation>
    <scope>NUCLEOTIDE SEQUENCE [LARGE SCALE GENOMIC DNA]</scope>
</reference>
<evidence type="ECO:0000259" key="2">
    <source>
        <dbReference type="SMART" id="SM00899"/>
    </source>
</evidence>
<evidence type="ECO:0000313" key="3">
    <source>
        <dbReference type="EMBL" id="PCH58380.1"/>
    </source>
</evidence>
<keyword evidence="1" id="KW-0408">Iron</keyword>
<dbReference type="PANTHER" id="PTHR42954">
    <property type="entry name" value="FE(2+) TRANSPORT PROTEIN A"/>
    <property type="match status" value="1"/>
</dbReference>
<protein>
    <recommendedName>
        <fullName evidence="2">Ferrous iron transporter FeoA-like domain-containing protein</fullName>
    </recommendedName>
</protein>
<dbReference type="InterPro" id="IPR008988">
    <property type="entry name" value="Transcriptional_repressor_C"/>
</dbReference>
<evidence type="ECO:0000313" key="4">
    <source>
        <dbReference type="Proteomes" id="UP000218172"/>
    </source>
</evidence>
<feature type="domain" description="Ferrous iron transporter FeoA-like" evidence="2">
    <location>
        <begin position="4"/>
        <end position="77"/>
    </location>
</feature>
<dbReference type="Proteomes" id="UP000218172">
    <property type="component" value="Unassembled WGS sequence"/>
</dbReference>
<dbReference type="EMBL" id="NVQR01000165">
    <property type="protein sequence ID" value="PCH58380.1"/>
    <property type="molecule type" value="Genomic_DNA"/>
</dbReference>